<evidence type="ECO:0000256" key="4">
    <source>
        <dbReference type="ARBA" id="ARBA00022617"/>
    </source>
</evidence>
<evidence type="ECO:0000256" key="2">
    <source>
        <dbReference type="ARBA" id="ARBA00004167"/>
    </source>
</evidence>
<gene>
    <name evidence="14" type="ORF">BBK36DRAFT_1167220</name>
</gene>
<reference evidence="15" key="1">
    <citation type="submission" date="2016-07" db="EMBL/GenBank/DDBJ databases">
        <title>Multiple horizontal gene transfer events from other fungi enriched the ability of initially mycotrophic Trichoderma (Ascomycota) to feed on dead plant biomass.</title>
        <authorList>
            <consortium name="DOE Joint Genome Institute"/>
            <person name="Atanasova L."/>
            <person name="Chenthamara K."/>
            <person name="Zhang J."/>
            <person name="Grujic M."/>
            <person name="Henrissat B."/>
            <person name="Kuo A."/>
            <person name="Aerts A."/>
            <person name="Salamov A."/>
            <person name="Lipzen A."/>
            <person name="Labutti K."/>
            <person name="Barry K."/>
            <person name="Miao Y."/>
            <person name="Rahimi M.J."/>
            <person name="Shen Q."/>
            <person name="Grigoriev I.V."/>
            <person name="Kubicek C.P."/>
            <person name="Druzhinina I.S."/>
        </authorList>
    </citation>
    <scope>NUCLEOTIDE SEQUENCE [LARGE SCALE GENOMIC DNA]</scope>
    <source>
        <strain evidence="15">TUCIM 6016</strain>
    </source>
</reference>
<evidence type="ECO:0000256" key="10">
    <source>
        <dbReference type="ARBA" id="ARBA00023033"/>
    </source>
</evidence>
<dbReference type="GO" id="GO:0016020">
    <property type="term" value="C:membrane"/>
    <property type="evidence" value="ECO:0007669"/>
    <property type="project" value="UniProtKB-SubCell"/>
</dbReference>
<evidence type="ECO:0000256" key="13">
    <source>
        <dbReference type="RuleBase" id="RU000461"/>
    </source>
</evidence>
<dbReference type="AlphaFoldDB" id="A0A2T4BF44"/>
<dbReference type="SUPFAM" id="SSF48264">
    <property type="entry name" value="Cytochrome P450"/>
    <property type="match status" value="1"/>
</dbReference>
<dbReference type="InterPro" id="IPR002974">
    <property type="entry name" value="Cyt_P450_E_CYP52_ascomycetes"/>
</dbReference>
<comment type="subcellular location">
    <subcellularLocation>
        <location evidence="2">Membrane</location>
        <topology evidence="2">Single-pass membrane protein</topology>
    </subcellularLocation>
</comment>
<dbReference type="PANTHER" id="PTHR24287:SF17">
    <property type="entry name" value="P450, PUTATIVE (EUROFUNG)-RELATED"/>
    <property type="match status" value="1"/>
</dbReference>
<keyword evidence="7" id="KW-1133">Transmembrane helix</keyword>
<dbReference type="CDD" id="cd11063">
    <property type="entry name" value="CYP52"/>
    <property type="match status" value="1"/>
</dbReference>
<keyword evidence="11" id="KW-0472">Membrane</keyword>
<dbReference type="Pfam" id="PF00067">
    <property type="entry name" value="p450"/>
    <property type="match status" value="1"/>
</dbReference>
<evidence type="ECO:0000256" key="1">
    <source>
        <dbReference type="ARBA" id="ARBA00001971"/>
    </source>
</evidence>
<accession>A0A2T4BF44</accession>
<keyword evidence="4 12" id="KW-0349">Heme</keyword>
<evidence type="ECO:0000256" key="5">
    <source>
        <dbReference type="ARBA" id="ARBA00022692"/>
    </source>
</evidence>
<dbReference type="RefSeq" id="XP_024751245.1">
    <property type="nucleotide sequence ID" value="XM_024895021.1"/>
</dbReference>
<dbReference type="InterPro" id="IPR001128">
    <property type="entry name" value="Cyt_P450"/>
</dbReference>
<name>A0A2T4BF44_9HYPO</name>
<dbReference type="Proteomes" id="UP000241546">
    <property type="component" value="Unassembled WGS sequence"/>
</dbReference>
<proteinExistence type="inferred from homology"/>
<dbReference type="GeneID" id="36603139"/>
<keyword evidence="9 12" id="KW-0408">Iron</keyword>
<dbReference type="InterPro" id="IPR002402">
    <property type="entry name" value="Cyt_P450_E_grp-II"/>
</dbReference>
<dbReference type="InterPro" id="IPR017972">
    <property type="entry name" value="Cyt_P450_CS"/>
</dbReference>
<dbReference type="OrthoDB" id="1470350at2759"/>
<dbReference type="EMBL" id="KZ680210">
    <property type="protein sequence ID" value="PTB67925.1"/>
    <property type="molecule type" value="Genomic_DNA"/>
</dbReference>
<dbReference type="PANTHER" id="PTHR24287">
    <property type="entry name" value="P450, PUTATIVE (EUROFUNG)-RELATED"/>
    <property type="match status" value="1"/>
</dbReference>
<comment type="similarity">
    <text evidence="3 13">Belongs to the cytochrome P450 family.</text>
</comment>
<feature type="binding site" description="axial binding residue" evidence="12">
    <location>
        <position position="480"/>
    </location>
    <ligand>
        <name>heme</name>
        <dbReference type="ChEBI" id="CHEBI:30413"/>
    </ligand>
    <ligandPart>
        <name>Fe</name>
        <dbReference type="ChEBI" id="CHEBI:18248"/>
    </ligandPart>
</feature>
<dbReference type="InterPro" id="IPR047146">
    <property type="entry name" value="Cyt_P450_E_CYP52_fungi"/>
</dbReference>
<dbReference type="GO" id="GO:0005506">
    <property type="term" value="F:iron ion binding"/>
    <property type="evidence" value="ECO:0007669"/>
    <property type="project" value="InterPro"/>
</dbReference>
<dbReference type="PROSITE" id="PS00086">
    <property type="entry name" value="CYTOCHROME_P450"/>
    <property type="match status" value="1"/>
</dbReference>
<dbReference type="PRINTS" id="PR01239">
    <property type="entry name" value="EP450IICYP52"/>
</dbReference>
<evidence type="ECO:0000313" key="14">
    <source>
        <dbReference type="EMBL" id="PTB67925.1"/>
    </source>
</evidence>
<evidence type="ECO:0000256" key="12">
    <source>
        <dbReference type="PIRSR" id="PIRSR602402-1"/>
    </source>
</evidence>
<comment type="cofactor">
    <cofactor evidence="1 12">
        <name>heme</name>
        <dbReference type="ChEBI" id="CHEBI:30413"/>
    </cofactor>
</comment>
<organism evidence="14 15">
    <name type="scientific">Trichoderma citrinoviride</name>
    <dbReference type="NCBI Taxonomy" id="58853"/>
    <lineage>
        <taxon>Eukaryota</taxon>
        <taxon>Fungi</taxon>
        <taxon>Dikarya</taxon>
        <taxon>Ascomycota</taxon>
        <taxon>Pezizomycotina</taxon>
        <taxon>Sordariomycetes</taxon>
        <taxon>Hypocreomycetidae</taxon>
        <taxon>Hypocreales</taxon>
        <taxon>Hypocreaceae</taxon>
        <taxon>Trichoderma</taxon>
    </lineage>
</organism>
<dbReference type="GO" id="GO:0020037">
    <property type="term" value="F:heme binding"/>
    <property type="evidence" value="ECO:0007669"/>
    <property type="project" value="InterPro"/>
</dbReference>
<evidence type="ECO:0000256" key="3">
    <source>
        <dbReference type="ARBA" id="ARBA00010617"/>
    </source>
</evidence>
<keyword evidence="10 13" id="KW-0503">Monooxygenase</keyword>
<keyword evidence="5" id="KW-0812">Transmembrane</keyword>
<keyword evidence="6 12" id="KW-0479">Metal-binding</keyword>
<evidence type="ECO:0000256" key="11">
    <source>
        <dbReference type="ARBA" id="ARBA00023136"/>
    </source>
</evidence>
<keyword evidence="8 13" id="KW-0560">Oxidoreductase</keyword>
<dbReference type="PRINTS" id="PR00385">
    <property type="entry name" value="P450"/>
</dbReference>
<evidence type="ECO:0000256" key="8">
    <source>
        <dbReference type="ARBA" id="ARBA00023002"/>
    </source>
</evidence>
<evidence type="ECO:0000256" key="7">
    <source>
        <dbReference type="ARBA" id="ARBA00022989"/>
    </source>
</evidence>
<evidence type="ECO:0000256" key="6">
    <source>
        <dbReference type="ARBA" id="ARBA00022723"/>
    </source>
</evidence>
<evidence type="ECO:0000256" key="9">
    <source>
        <dbReference type="ARBA" id="ARBA00023004"/>
    </source>
</evidence>
<dbReference type="InterPro" id="IPR036396">
    <property type="entry name" value="Cyt_P450_sf"/>
</dbReference>
<dbReference type="Gene3D" id="1.10.630.10">
    <property type="entry name" value="Cytochrome P450"/>
    <property type="match status" value="1"/>
</dbReference>
<evidence type="ECO:0000313" key="15">
    <source>
        <dbReference type="Proteomes" id="UP000241546"/>
    </source>
</evidence>
<sequence length="536" mass="61205">MSVLVGELAALLGCALTATYTLWSALERIALVATNQHLLPPAYSRHASLGLALLLLPVLLVLRKRHHYLHGTRVHSGCQPAAVYPHLDPVLGLDFLRISVKALKEYRLLALWDDVLTARNGTFWYNALGSWMLITSEPDNVKALLSTRFDDWPMKSLRQRVSVLALGPHSIFAVNGAEWHRARALIRPSFVRNQIADLECTDRHVDNFLARLPRDGARFDVDRLLYHFTMDVSTDFMFGYSTSLLTSPTKEALDFMTAFDYLLTTSTNRARLGWLALLRPDRRFDEYVQTTQRFVDRHVAQALAQEKEKERPYVFFNEIIKSGASHRQVRDQLFSLILGGRDTSASTMASLFWVLARRPDVWSRLRREVALLEGRKPTWEELKNLKYLNMVLKETLRLYAPVASNMRTAERDTILPKGGGPDGQSPLFVPRGTDCRYSTYSLHRRKDVWGPDADEFRPERWETHRPGWEYIPFSGGPRICIGQQFALTQMLYLVARVLQTFRHVRPGDDEPLRHQVGSTISMVGGCWIHLTPVAAE</sequence>
<keyword evidence="15" id="KW-1185">Reference proteome</keyword>
<protein>
    <submittedName>
        <fullName evidence="14">Cytochrome P450</fullName>
    </submittedName>
</protein>
<dbReference type="PRINTS" id="PR00464">
    <property type="entry name" value="EP450II"/>
</dbReference>
<dbReference type="GO" id="GO:0016712">
    <property type="term" value="F:oxidoreductase activity, acting on paired donors, with incorporation or reduction of molecular oxygen, reduced flavin or flavoprotein as one donor, and incorporation of one atom of oxygen"/>
    <property type="evidence" value="ECO:0007669"/>
    <property type="project" value="InterPro"/>
</dbReference>